<feature type="transmembrane region" description="Helical" evidence="4">
    <location>
        <begin position="250"/>
        <end position="271"/>
    </location>
</feature>
<dbReference type="CDD" id="cd05827">
    <property type="entry name" value="Sortase_C"/>
    <property type="match status" value="1"/>
</dbReference>
<dbReference type="Proteomes" id="UP000188246">
    <property type="component" value="Chromosome"/>
</dbReference>
<keyword evidence="6" id="KW-1185">Reference proteome</keyword>
<reference evidence="5 6" key="1">
    <citation type="journal article" date="2010" name="Int. J. Syst. Evol. Microbiol.">
        <title>Vagococcus penaei sp. nov., isolated from spoilage microbiota of cooked shrimp (Penaeus vannamei).</title>
        <authorList>
            <person name="Jaffres E."/>
            <person name="Prevost H."/>
            <person name="Rossero A."/>
            <person name="Joffraud J.J."/>
            <person name="Dousset X."/>
        </authorList>
    </citation>
    <scope>NUCLEOTIDE SEQUENCE [LARGE SCALE GENOMIC DNA]</scope>
    <source>
        <strain evidence="5 6">CD276</strain>
    </source>
</reference>
<keyword evidence="1" id="KW-0378">Hydrolase</keyword>
<evidence type="ECO:0008006" key="7">
    <source>
        <dbReference type="Google" id="ProtNLM"/>
    </source>
</evidence>
<accession>A0A1Q2D8X5</accession>
<dbReference type="AlphaFoldDB" id="A0A1Q2D8X5"/>
<dbReference type="GO" id="GO:0016787">
    <property type="term" value="F:hydrolase activity"/>
    <property type="evidence" value="ECO:0007669"/>
    <property type="project" value="UniProtKB-KW"/>
</dbReference>
<dbReference type="InterPro" id="IPR023365">
    <property type="entry name" value="Sortase_dom-sf"/>
</dbReference>
<dbReference type="Pfam" id="PF04203">
    <property type="entry name" value="Sortase"/>
    <property type="match status" value="1"/>
</dbReference>
<sequence>MILVWILYIVGIAVFSYPFIAKKYHERVQVNVAKGYQQEVEKQDKQKLAKIKQAQKEHNKQLSDDQANIDDQNFGVEAERQMQEGGISNVTREELGEVVAVLEIPKIRLTLPVYYGTNSQQISNGAGVMKETSLPFGGADTHSVITSHRGLPTAKLFTDLPQLQQGDQFFINVANEVHAYQVDQIKTIDPEDYSDLQIIPGEDYVTLLTCTPYMINSHRLLVRGKRVTPYRPESRQAEIKKGQHRQFKKIIIGSLLALLLVVIILLVRRYYNQKKLNRSRSLRKKNRAKKLRKRRRH</sequence>
<evidence type="ECO:0000313" key="6">
    <source>
        <dbReference type="Proteomes" id="UP000188246"/>
    </source>
</evidence>
<dbReference type="InterPro" id="IPR042002">
    <property type="entry name" value="Sortase_C"/>
</dbReference>
<feature type="region of interest" description="Disordered" evidence="3">
    <location>
        <begin position="278"/>
        <end position="297"/>
    </location>
</feature>
<keyword evidence="4" id="KW-1133">Transmembrane helix</keyword>
<dbReference type="SUPFAM" id="SSF63817">
    <property type="entry name" value="Sortase"/>
    <property type="match status" value="1"/>
</dbReference>
<dbReference type="NCBIfam" id="NF033745">
    <property type="entry name" value="class_C_sortase"/>
    <property type="match status" value="1"/>
</dbReference>
<gene>
    <name evidence="5" type="ORF">BW732_09190</name>
</gene>
<evidence type="ECO:0000256" key="3">
    <source>
        <dbReference type="SAM" id="MobiDB-lite"/>
    </source>
</evidence>
<dbReference type="NCBIfam" id="TIGR01076">
    <property type="entry name" value="sortase_fam"/>
    <property type="match status" value="1"/>
</dbReference>
<name>A0A1Q2D8X5_9ENTE</name>
<keyword evidence="4" id="KW-0472">Membrane</keyword>
<dbReference type="InterPro" id="IPR005754">
    <property type="entry name" value="Sortase"/>
</dbReference>
<dbReference type="STRING" id="633807.BW732_09190"/>
<evidence type="ECO:0000256" key="2">
    <source>
        <dbReference type="PIRSR" id="PIRSR605754-1"/>
    </source>
</evidence>
<dbReference type="EMBL" id="CP019609">
    <property type="protein sequence ID" value="AQP54817.1"/>
    <property type="molecule type" value="Genomic_DNA"/>
</dbReference>
<evidence type="ECO:0000313" key="5">
    <source>
        <dbReference type="EMBL" id="AQP54817.1"/>
    </source>
</evidence>
<feature type="active site" description="Acyl-thioester intermediate" evidence="2">
    <location>
        <position position="210"/>
    </location>
</feature>
<keyword evidence="4" id="KW-0812">Transmembrane</keyword>
<feature type="active site" description="Proton donor/acceptor" evidence="2">
    <location>
        <position position="148"/>
    </location>
</feature>
<dbReference type="Gene3D" id="2.40.260.10">
    <property type="entry name" value="Sortase"/>
    <property type="match status" value="1"/>
</dbReference>
<protein>
    <recommendedName>
        <fullName evidence="7">Class C sortase</fullName>
    </recommendedName>
</protein>
<proteinExistence type="predicted"/>
<organism evidence="5 6">
    <name type="scientific">Vagococcus penaei</name>
    <dbReference type="NCBI Taxonomy" id="633807"/>
    <lineage>
        <taxon>Bacteria</taxon>
        <taxon>Bacillati</taxon>
        <taxon>Bacillota</taxon>
        <taxon>Bacilli</taxon>
        <taxon>Lactobacillales</taxon>
        <taxon>Enterococcaceae</taxon>
        <taxon>Vagococcus</taxon>
    </lineage>
</organism>
<evidence type="ECO:0000256" key="4">
    <source>
        <dbReference type="SAM" id="Phobius"/>
    </source>
</evidence>
<dbReference type="KEGG" id="vpi:BW732_09190"/>
<evidence type="ECO:0000256" key="1">
    <source>
        <dbReference type="ARBA" id="ARBA00022801"/>
    </source>
</evidence>